<evidence type="ECO:0000313" key="2">
    <source>
        <dbReference type="EMBL" id="KAA9301725.1"/>
    </source>
</evidence>
<comment type="caution">
    <text evidence="2">The sequence shown here is derived from an EMBL/GenBank/DDBJ whole genome shotgun (WGS) entry which is preliminary data.</text>
</comment>
<dbReference type="PANTHER" id="PTHR30041:SF8">
    <property type="entry name" value="PROTEIN YFFB"/>
    <property type="match status" value="1"/>
</dbReference>
<dbReference type="AlphaFoldDB" id="A0A5N1GL67"/>
<dbReference type="Pfam" id="PF03960">
    <property type="entry name" value="ArsC"/>
    <property type="match status" value="1"/>
</dbReference>
<evidence type="ECO:0000256" key="1">
    <source>
        <dbReference type="PROSITE-ProRule" id="PRU01282"/>
    </source>
</evidence>
<dbReference type="PROSITE" id="PS51353">
    <property type="entry name" value="ARSC"/>
    <property type="match status" value="1"/>
</dbReference>
<dbReference type="Gene3D" id="3.40.30.10">
    <property type="entry name" value="Glutaredoxin"/>
    <property type="match status" value="1"/>
</dbReference>
<dbReference type="OrthoDB" id="9794155at2"/>
<accession>A0A5N1GL67</accession>
<dbReference type="Proteomes" id="UP000327148">
    <property type="component" value="Unassembled WGS sequence"/>
</dbReference>
<dbReference type="InterPro" id="IPR006660">
    <property type="entry name" value="Arsenate_reductase-like"/>
</dbReference>
<protein>
    <submittedName>
        <fullName evidence="2">Arsenate reductase family protein</fullName>
    </submittedName>
</protein>
<comment type="similarity">
    <text evidence="1">Belongs to the ArsC family.</text>
</comment>
<gene>
    <name evidence="2" type="ORF">F6I03_00520</name>
</gene>
<dbReference type="EMBL" id="VYWO01000001">
    <property type="protein sequence ID" value="KAA9301725.1"/>
    <property type="molecule type" value="Genomic_DNA"/>
</dbReference>
<reference evidence="2 3" key="1">
    <citation type="submission" date="2019-09" db="EMBL/GenBank/DDBJ databases">
        <title>Draft genome sequence assemblies of isolates from the urinary tract.</title>
        <authorList>
            <person name="Mores C.R."/>
            <person name="Putonti C."/>
            <person name="Wolfe A.J."/>
        </authorList>
    </citation>
    <scope>NUCLEOTIDE SEQUENCE [LARGE SCALE GENOMIC DNA]</scope>
    <source>
        <strain evidence="2 3">UMB623</strain>
    </source>
</reference>
<dbReference type="RefSeq" id="WP_070430965.1">
    <property type="nucleotide sequence ID" value="NZ_VYWO01000001.1"/>
</dbReference>
<name>A0A5N1GL67_9LACT</name>
<dbReference type="InterPro" id="IPR036249">
    <property type="entry name" value="Thioredoxin-like_sf"/>
</dbReference>
<proteinExistence type="inferred from homology"/>
<sequence>MNALDLYGLKKCSTCQRVSKALEAGGYSLNWIDIRETPPRKELIQVAVDQAWPEVKKLFNSSGQAYRQSGLKDKIPQMSKEEIIDALAADGMLIKRPFLTDGKQVSVGSRDQALAKWLDQ</sequence>
<dbReference type="SUPFAM" id="SSF52833">
    <property type="entry name" value="Thioredoxin-like"/>
    <property type="match status" value="1"/>
</dbReference>
<dbReference type="PANTHER" id="PTHR30041">
    <property type="entry name" value="ARSENATE REDUCTASE"/>
    <property type="match status" value="1"/>
</dbReference>
<dbReference type="STRING" id="119206.AWM72_00515"/>
<organism evidence="2 3">
    <name type="scientific">Aerococcus sanguinicola</name>
    <dbReference type="NCBI Taxonomy" id="119206"/>
    <lineage>
        <taxon>Bacteria</taxon>
        <taxon>Bacillati</taxon>
        <taxon>Bacillota</taxon>
        <taxon>Bacilli</taxon>
        <taxon>Lactobacillales</taxon>
        <taxon>Aerococcaceae</taxon>
        <taxon>Aerococcus</taxon>
    </lineage>
</organism>
<evidence type="ECO:0000313" key="3">
    <source>
        <dbReference type="Proteomes" id="UP000327148"/>
    </source>
</evidence>